<dbReference type="PANTHER" id="PTHR38590:SF1">
    <property type="entry name" value="BLL0828 PROTEIN"/>
    <property type="match status" value="1"/>
</dbReference>
<dbReference type="Pfam" id="PF04480">
    <property type="entry name" value="DUF559"/>
    <property type="match status" value="1"/>
</dbReference>
<dbReference type="InterPro" id="IPR011335">
    <property type="entry name" value="Restrct_endonuc-II-like"/>
</dbReference>
<dbReference type="RefSeq" id="WP_105073779.1">
    <property type="nucleotide sequence ID" value="NZ_PPGH01000035.1"/>
</dbReference>
<keyword evidence="3" id="KW-1185">Reference proteome</keyword>
<dbReference type="EMBL" id="PPGH01000035">
    <property type="protein sequence ID" value="PQJ96148.1"/>
    <property type="molecule type" value="Genomic_DNA"/>
</dbReference>
<proteinExistence type="predicted"/>
<gene>
    <name evidence="2" type="ORF">CXB77_10095</name>
</gene>
<dbReference type="Proteomes" id="UP000239936">
    <property type="component" value="Unassembled WGS sequence"/>
</dbReference>
<evidence type="ECO:0000313" key="2">
    <source>
        <dbReference type="EMBL" id="PQJ96148.1"/>
    </source>
</evidence>
<organism evidence="2 3">
    <name type="scientific">Chromatium okenii</name>
    <dbReference type="NCBI Taxonomy" id="61644"/>
    <lineage>
        <taxon>Bacteria</taxon>
        <taxon>Pseudomonadati</taxon>
        <taxon>Pseudomonadota</taxon>
        <taxon>Gammaproteobacteria</taxon>
        <taxon>Chromatiales</taxon>
        <taxon>Chromatiaceae</taxon>
        <taxon>Chromatium</taxon>
    </lineage>
</organism>
<accession>A0A2S7XRQ6</accession>
<reference evidence="2 3" key="1">
    <citation type="submission" date="2018-01" db="EMBL/GenBank/DDBJ databases">
        <title>The complete genome sequence of Chromatium okenii LaCa, a purple sulfur bacterium with a turbulent life.</title>
        <authorList>
            <person name="Luedin S.M."/>
            <person name="Liechti N."/>
            <person name="Storelli N."/>
            <person name="Danza F."/>
            <person name="Wittwer M."/>
            <person name="Pothier J.F."/>
            <person name="Tonolla M.A."/>
        </authorList>
    </citation>
    <scope>NUCLEOTIDE SEQUENCE [LARGE SCALE GENOMIC DNA]</scope>
    <source>
        <strain evidence="2 3">LaCa</strain>
    </source>
</reference>
<feature type="domain" description="DUF559" evidence="1">
    <location>
        <begin position="7"/>
        <end position="115"/>
    </location>
</feature>
<dbReference type="Gene3D" id="3.40.960.10">
    <property type="entry name" value="VSR Endonuclease"/>
    <property type="match status" value="1"/>
</dbReference>
<dbReference type="SUPFAM" id="SSF52980">
    <property type="entry name" value="Restriction endonuclease-like"/>
    <property type="match status" value="1"/>
</dbReference>
<evidence type="ECO:0000259" key="1">
    <source>
        <dbReference type="Pfam" id="PF04480"/>
    </source>
</evidence>
<dbReference type="PANTHER" id="PTHR38590">
    <property type="entry name" value="BLL0828 PROTEIN"/>
    <property type="match status" value="1"/>
</dbReference>
<dbReference type="InterPro" id="IPR007569">
    <property type="entry name" value="DUF559"/>
</dbReference>
<dbReference type="OrthoDB" id="9798754at2"/>
<protein>
    <recommendedName>
        <fullName evidence="1">DUF559 domain-containing protein</fullName>
    </recommendedName>
</protein>
<dbReference type="CDD" id="cd01038">
    <property type="entry name" value="Endonuclease_DUF559"/>
    <property type="match status" value="1"/>
</dbReference>
<dbReference type="InterPro" id="IPR047216">
    <property type="entry name" value="Endonuclease_DUF559_bact"/>
</dbReference>
<evidence type="ECO:0000313" key="3">
    <source>
        <dbReference type="Proteomes" id="UP000239936"/>
    </source>
</evidence>
<comment type="caution">
    <text evidence="2">The sequence shown here is derived from an EMBL/GenBank/DDBJ whole genome shotgun (WGS) entry which is preliminary data.</text>
</comment>
<sequence>MLPYRKENKLLARELRNHATEAERLLWERLRRKQILNAPFYRQKTLANFIVDFYCAAAQLVIELDGSQHYAPNALVYDVERTRILEAMGLLVLRFDNRQVMQELDAVVQIIADAVRVRLIS</sequence>
<name>A0A2S7XRQ6_9GAMM</name>
<dbReference type="AlphaFoldDB" id="A0A2S7XRQ6"/>